<dbReference type="RefSeq" id="WP_283833022.1">
    <property type="nucleotide sequence ID" value="NZ_JASJEU010000024.1"/>
</dbReference>
<keyword evidence="4" id="KW-1185">Reference proteome</keyword>
<proteinExistence type="predicted"/>
<feature type="domain" description="GGDEF" evidence="2">
    <location>
        <begin position="297"/>
        <end position="429"/>
    </location>
</feature>
<keyword evidence="3" id="KW-0808">Transferase</keyword>
<dbReference type="SUPFAM" id="SSF55785">
    <property type="entry name" value="PYP-like sensor domain (PAS domain)"/>
    <property type="match status" value="2"/>
</dbReference>
<dbReference type="SUPFAM" id="SSF55073">
    <property type="entry name" value="Nucleotide cyclase"/>
    <property type="match status" value="1"/>
</dbReference>
<organism evidence="3 4">
    <name type="scientific">Gordonibacter faecis</name>
    <dbReference type="NCBI Taxonomy" id="3047475"/>
    <lineage>
        <taxon>Bacteria</taxon>
        <taxon>Bacillati</taxon>
        <taxon>Actinomycetota</taxon>
        <taxon>Coriobacteriia</taxon>
        <taxon>Eggerthellales</taxon>
        <taxon>Eggerthellaceae</taxon>
        <taxon>Gordonibacter</taxon>
    </lineage>
</organism>
<dbReference type="InterPro" id="IPR000160">
    <property type="entry name" value="GGDEF_dom"/>
</dbReference>
<reference evidence="3 4" key="1">
    <citation type="submission" date="2023-05" db="EMBL/GenBank/DDBJ databases">
        <title>Gordonibacter KGMB12511T sp. nov., isolated from faeces of healthy Korean.</title>
        <authorList>
            <person name="Kim H.S."/>
            <person name="Kim J.-S."/>
            <person name="Suh M.K."/>
            <person name="Eom M.K."/>
            <person name="Do H.E."/>
            <person name="Lee J.-S."/>
        </authorList>
    </citation>
    <scope>NUCLEOTIDE SEQUENCE [LARGE SCALE GENOMIC DNA]</scope>
    <source>
        <strain evidence="3 4">KGMB12511</strain>
    </source>
</reference>
<dbReference type="InterPro" id="IPR000014">
    <property type="entry name" value="PAS"/>
</dbReference>
<dbReference type="Gene3D" id="3.30.70.270">
    <property type="match status" value="1"/>
</dbReference>
<dbReference type="SMART" id="SM00267">
    <property type="entry name" value="GGDEF"/>
    <property type="match status" value="1"/>
</dbReference>
<dbReference type="Pfam" id="PF00990">
    <property type="entry name" value="GGDEF"/>
    <property type="match status" value="1"/>
</dbReference>
<dbReference type="InterPro" id="IPR029787">
    <property type="entry name" value="Nucleotide_cyclase"/>
</dbReference>
<sequence length="432" mass="48636">MSDRLVEHDRRGLEKVLDSISDGLGKFACNEEFTVLYFSDGLAALSEVDRVDVEKQGFNSDIYIHVDDRQMVRQAIMDAVAANEPFTCTYRLYRKEGGFRWVKARGVPTGEVYQGQFPIIYVFYTDVTDVVETSEQLKEELERRRVLMDLTGEMFVEYDHVLDELTVLGAFQPYYDGPERIKHFSAYAEQHHGERNMQLLDKANAHVLMGSEIVSLERLITRVDGKNVWMSISGRTIRSEEGTLLKTIYRFSDIDDQKREREFLQLQAASDDLTGVLGPSALRSLVNRCLQEAKPQHMNAFLIFDYDDFKGINDSYGHPLGDAVLVGGANAVRGVVREQDCVGRIGGDEFCVFLDGITSIDDAACIARRICSVFPSVGEFTLGKPITCSVGMSVSVGSNASFEKLYREADAALYQAKESGRNRYVLYDQDTT</sequence>
<dbReference type="InterPro" id="IPR052155">
    <property type="entry name" value="Biofilm_reg_signaling"/>
</dbReference>
<feature type="domain" description="PAC" evidence="1">
    <location>
        <begin position="214"/>
        <end position="266"/>
    </location>
</feature>
<dbReference type="Proteomes" id="UP001232750">
    <property type="component" value="Unassembled WGS sequence"/>
</dbReference>
<comment type="caution">
    <text evidence="3">The sequence shown here is derived from an EMBL/GenBank/DDBJ whole genome shotgun (WGS) entry which is preliminary data.</text>
</comment>
<gene>
    <name evidence="3" type="ORF">QNJ86_12735</name>
</gene>
<dbReference type="PROSITE" id="PS50887">
    <property type="entry name" value="GGDEF"/>
    <property type="match status" value="1"/>
</dbReference>
<dbReference type="InterPro" id="IPR001610">
    <property type="entry name" value="PAC"/>
</dbReference>
<dbReference type="SMART" id="SM00086">
    <property type="entry name" value="PAC"/>
    <property type="match status" value="2"/>
</dbReference>
<dbReference type="CDD" id="cd01949">
    <property type="entry name" value="GGDEF"/>
    <property type="match status" value="1"/>
</dbReference>
<dbReference type="InterPro" id="IPR043128">
    <property type="entry name" value="Rev_trsase/Diguanyl_cyclase"/>
</dbReference>
<protein>
    <submittedName>
        <fullName evidence="3">Diguanylate cyclase</fullName>
        <ecNumber evidence="3">2.7.7.65</ecNumber>
    </submittedName>
</protein>
<dbReference type="InterPro" id="IPR000700">
    <property type="entry name" value="PAS-assoc_C"/>
</dbReference>
<evidence type="ECO:0000313" key="4">
    <source>
        <dbReference type="Proteomes" id="UP001232750"/>
    </source>
</evidence>
<dbReference type="CDD" id="cd00130">
    <property type="entry name" value="PAS"/>
    <property type="match status" value="1"/>
</dbReference>
<dbReference type="Gene3D" id="3.30.450.20">
    <property type="entry name" value="PAS domain"/>
    <property type="match status" value="2"/>
</dbReference>
<evidence type="ECO:0000259" key="2">
    <source>
        <dbReference type="PROSITE" id="PS50887"/>
    </source>
</evidence>
<dbReference type="InterPro" id="IPR035965">
    <property type="entry name" value="PAS-like_dom_sf"/>
</dbReference>
<accession>A0ABT7DQ49</accession>
<dbReference type="PROSITE" id="PS50113">
    <property type="entry name" value="PAC"/>
    <property type="match status" value="1"/>
</dbReference>
<evidence type="ECO:0000313" key="3">
    <source>
        <dbReference type="EMBL" id="MDJ1651671.1"/>
    </source>
</evidence>
<dbReference type="EC" id="2.7.7.65" evidence="3"/>
<dbReference type="EMBL" id="JASJEU010000024">
    <property type="protein sequence ID" value="MDJ1651671.1"/>
    <property type="molecule type" value="Genomic_DNA"/>
</dbReference>
<evidence type="ECO:0000259" key="1">
    <source>
        <dbReference type="PROSITE" id="PS50113"/>
    </source>
</evidence>
<dbReference type="GO" id="GO:0052621">
    <property type="term" value="F:diguanylate cyclase activity"/>
    <property type="evidence" value="ECO:0007669"/>
    <property type="project" value="UniProtKB-EC"/>
</dbReference>
<name>A0ABT7DQ49_9ACTN</name>
<dbReference type="InterPro" id="IPR013655">
    <property type="entry name" value="PAS_fold_3"/>
</dbReference>
<keyword evidence="3" id="KW-0548">Nucleotidyltransferase</keyword>
<dbReference type="PANTHER" id="PTHR44757:SF2">
    <property type="entry name" value="BIOFILM ARCHITECTURE MAINTENANCE PROTEIN MBAA"/>
    <property type="match status" value="1"/>
</dbReference>
<dbReference type="PANTHER" id="PTHR44757">
    <property type="entry name" value="DIGUANYLATE CYCLASE DGCP"/>
    <property type="match status" value="1"/>
</dbReference>
<dbReference type="Pfam" id="PF08447">
    <property type="entry name" value="PAS_3"/>
    <property type="match status" value="1"/>
</dbReference>
<dbReference type="NCBIfam" id="TIGR00254">
    <property type="entry name" value="GGDEF"/>
    <property type="match status" value="1"/>
</dbReference>